<evidence type="ECO:0000256" key="1">
    <source>
        <dbReference type="ARBA" id="ARBA00001966"/>
    </source>
</evidence>
<feature type="domain" description="HhH-GPD" evidence="11">
    <location>
        <begin position="1"/>
        <end position="151"/>
    </location>
</feature>
<sequence>MLQQTPVSRVLSIWPDWVRRWPTASATATATAADVLRAWGKLGYPRRAKRLHECAMVIAGDHDDVVPDDVDTLLTLPASGATPHERWPASRTGSGFRWWTPMSGGWWPEPSMAAPKRVHRRHPATMPRCPHCCRRRAGAAVFGGLMELGATVCTPGRRDADSAACRVRLARAGYPPATARPARSDLRRNRSSSAGRLLDVLRDNNGRYSCAAGRGVADRYRAAGPGAVLAAGRMPGHQTADGLFALAAMSRARYRTRSAARNASTACRYASCASSWTRCPASETCRYLVDRSTSAIASIWPAASRSFRPRSEAPAAAPPAIVPSSRAYPIQRRSGSTARCAHAGATPWPYGRRLPESTARQAARIPRIPDRPNRIQREVRATTAPTGRWWADEIRRHVLDHQRRHSPGRSAAKHHECRAPIECPTSLAARPARPPPHPGRHETFGADRIRIVDVAAAVQGAS</sequence>
<evidence type="ECO:0000256" key="4">
    <source>
        <dbReference type="ARBA" id="ARBA00022763"/>
    </source>
</evidence>
<evidence type="ECO:0000256" key="10">
    <source>
        <dbReference type="SAM" id="MobiDB-lite"/>
    </source>
</evidence>
<evidence type="ECO:0000313" key="12">
    <source>
        <dbReference type="EMBL" id="EUA86929.1"/>
    </source>
</evidence>
<keyword evidence="9" id="KW-0326">Glycosidase</keyword>
<keyword evidence="3" id="KW-0479">Metal-binding</keyword>
<evidence type="ECO:0000256" key="6">
    <source>
        <dbReference type="ARBA" id="ARBA00023004"/>
    </source>
</evidence>
<organism evidence="12 13">
    <name type="scientific">Mycobacterium ulcerans str. Harvey</name>
    <dbReference type="NCBI Taxonomy" id="1299332"/>
    <lineage>
        <taxon>Bacteria</taxon>
        <taxon>Bacillati</taxon>
        <taxon>Actinomycetota</taxon>
        <taxon>Actinomycetes</taxon>
        <taxon>Mycobacteriales</taxon>
        <taxon>Mycobacteriaceae</taxon>
        <taxon>Mycobacterium</taxon>
        <taxon>Mycobacterium ulcerans group</taxon>
    </lineage>
</organism>
<dbReference type="InterPro" id="IPR044298">
    <property type="entry name" value="MIG/MutY"/>
</dbReference>
<feature type="region of interest" description="Disordered" evidence="10">
    <location>
        <begin position="423"/>
        <end position="446"/>
    </location>
</feature>
<gene>
    <name evidence="12" type="ORF">I551_6708</name>
</gene>
<keyword evidence="8" id="KW-0234">DNA repair</keyword>
<comment type="caution">
    <text evidence="12">The sequence shown here is derived from an EMBL/GenBank/DDBJ whole genome shotgun (WGS) entry which is preliminary data.</text>
</comment>
<evidence type="ECO:0000256" key="8">
    <source>
        <dbReference type="ARBA" id="ARBA00023204"/>
    </source>
</evidence>
<evidence type="ECO:0000313" key="13">
    <source>
        <dbReference type="Proteomes" id="UP000020681"/>
    </source>
</evidence>
<evidence type="ECO:0000259" key="11">
    <source>
        <dbReference type="SMART" id="SM00478"/>
    </source>
</evidence>
<keyword evidence="13" id="KW-1185">Reference proteome</keyword>
<evidence type="ECO:0000256" key="5">
    <source>
        <dbReference type="ARBA" id="ARBA00022801"/>
    </source>
</evidence>
<dbReference type="PANTHER" id="PTHR42944:SF1">
    <property type="entry name" value="ADENINE DNA GLYCOSYLASE"/>
    <property type="match status" value="1"/>
</dbReference>
<keyword evidence="5" id="KW-0378">Hydrolase</keyword>
<dbReference type="Proteomes" id="UP000020681">
    <property type="component" value="Unassembled WGS sequence"/>
</dbReference>
<dbReference type="EMBL" id="JAOL01000167">
    <property type="protein sequence ID" value="EUA86929.1"/>
    <property type="molecule type" value="Genomic_DNA"/>
</dbReference>
<dbReference type="Pfam" id="PF00730">
    <property type="entry name" value="HhH-GPD"/>
    <property type="match status" value="1"/>
</dbReference>
<name>A0ABP3A7W4_MYCUL</name>
<dbReference type="SUPFAM" id="SSF48150">
    <property type="entry name" value="DNA-glycosylase"/>
    <property type="match status" value="1"/>
</dbReference>
<comment type="similarity">
    <text evidence="2">Belongs to the Nth/MutY family.</text>
</comment>
<evidence type="ECO:0000256" key="9">
    <source>
        <dbReference type="ARBA" id="ARBA00023295"/>
    </source>
</evidence>
<keyword evidence="6" id="KW-0408">Iron</keyword>
<dbReference type="InterPro" id="IPR011257">
    <property type="entry name" value="DNA_glycosylase"/>
</dbReference>
<keyword evidence="7" id="KW-0411">Iron-sulfur</keyword>
<dbReference type="InterPro" id="IPR003265">
    <property type="entry name" value="HhH-GPD_domain"/>
</dbReference>
<dbReference type="SMART" id="SM00478">
    <property type="entry name" value="ENDO3c"/>
    <property type="match status" value="1"/>
</dbReference>
<keyword evidence="4" id="KW-0227">DNA damage</keyword>
<dbReference type="Gene3D" id="1.10.340.30">
    <property type="entry name" value="Hypothetical protein, domain 2"/>
    <property type="match status" value="1"/>
</dbReference>
<evidence type="ECO:0000256" key="3">
    <source>
        <dbReference type="ARBA" id="ARBA00022723"/>
    </source>
</evidence>
<proteinExistence type="inferred from homology"/>
<reference evidence="12 13" key="1">
    <citation type="submission" date="2014-01" db="EMBL/GenBank/DDBJ databases">
        <authorList>
            <person name="Dobos K."/>
            <person name="Lenaerts A."/>
            <person name="Ordway D."/>
            <person name="DeGroote M.A."/>
            <person name="Parker T."/>
            <person name="Sizemore C."/>
            <person name="Tallon L.J."/>
            <person name="Sadzewicz L.K."/>
            <person name="Sengamalay N."/>
            <person name="Fraser C.M."/>
            <person name="Hine E."/>
            <person name="Shefchek K.A."/>
            <person name="Das S.P."/>
            <person name="Tettelin H."/>
        </authorList>
    </citation>
    <scope>NUCLEOTIDE SEQUENCE [LARGE SCALE GENOMIC DNA]</scope>
    <source>
        <strain evidence="12 13">Harvey</strain>
    </source>
</reference>
<comment type="cofactor">
    <cofactor evidence="1">
        <name>[4Fe-4S] cluster</name>
        <dbReference type="ChEBI" id="CHEBI:49883"/>
    </cofactor>
</comment>
<protein>
    <submittedName>
        <fullName evidence="12">HhH-GPD superbase excision DNA repair family protein</fullName>
    </submittedName>
</protein>
<accession>A0ABP3A7W4</accession>
<evidence type="ECO:0000256" key="7">
    <source>
        <dbReference type="ARBA" id="ARBA00023014"/>
    </source>
</evidence>
<dbReference type="PANTHER" id="PTHR42944">
    <property type="entry name" value="ADENINE DNA GLYCOSYLASE"/>
    <property type="match status" value="1"/>
</dbReference>
<evidence type="ECO:0000256" key="2">
    <source>
        <dbReference type="ARBA" id="ARBA00008343"/>
    </source>
</evidence>